<evidence type="ECO:0000313" key="2">
    <source>
        <dbReference type="Proteomes" id="UP000777482"/>
    </source>
</evidence>
<dbReference type="InterPro" id="IPR045864">
    <property type="entry name" value="aa-tRNA-synth_II/BPL/LPL"/>
</dbReference>
<dbReference type="AlphaFoldDB" id="A0A9P6VS44"/>
<sequence>MVTKGVASVPSPVKNLRECSAAVDHEQFVQVVADEFAAAYGLSRDFQRVDASEADRNEYVRAVVEELKSWEWQYGQTPEFTHVIAGTLSLGPLEVTIQSRHGLITHAELTRAPPEDGRAAATELCELMVGDRYETLERTSEAVEKKGSARHRERMSEMIEWLQREM</sequence>
<gene>
    <name evidence="1" type="primary">AIM22_2</name>
    <name evidence="1" type="ORF">C6P46_003147</name>
</gene>
<dbReference type="Gene3D" id="3.30.390.50">
    <property type="entry name" value="CO dehydrogenase flavoprotein, C-terminal domain"/>
    <property type="match status" value="1"/>
</dbReference>
<dbReference type="EMBL" id="PUHQ01000247">
    <property type="protein sequence ID" value="KAG0653271.1"/>
    <property type="molecule type" value="Genomic_DNA"/>
</dbReference>
<keyword evidence="2" id="KW-1185">Reference proteome</keyword>
<dbReference type="GO" id="GO:0009249">
    <property type="term" value="P:protein lipoylation"/>
    <property type="evidence" value="ECO:0007669"/>
    <property type="project" value="InterPro"/>
</dbReference>
<comment type="caution">
    <text evidence="1">The sequence shown here is derived from an EMBL/GenBank/DDBJ whole genome shotgun (WGS) entry which is preliminary data.</text>
</comment>
<dbReference type="Gene3D" id="3.30.930.10">
    <property type="entry name" value="Bira Bifunctional Protein, Domain 2"/>
    <property type="match status" value="1"/>
</dbReference>
<name>A0A9P6VS44_RHOMI</name>
<dbReference type="PANTHER" id="PTHR12561">
    <property type="entry name" value="LIPOATE-PROTEIN LIGASE"/>
    <property type="match status" value="1"/>
</dbReference>
<dbReference type="GO" id="GO:0005739">
    <property type="term" value="C:mitochondrion"/>
    <property type="evidence" value="ECO:0007669"/>
    <property type="project" value="TreeGrafter"/>
</dbReference>
<protein>
    <submittedName>
        <fullName evidence="1">Biotin/lipoate A/B protein ligase</fullName>
    </submittedName>
</protein>
<keyword evidence="1" id="KW-0436">Ligase</keyword>
<dbReference type="Proteomes" id="UP000777482">
    <property type="component" value="Unassembled WGS sequence"/>
</dbReference>
<dbReference type="PANTHER" id="PTHR12561:SF3">
    <property type="entry name" value="LIPOYLTRANSFERASE 1, MITOCHONDRIAL"/>
    <property type="match status" value="1"/>
</dbReference>
<reference evidence="1 2" key="1">
    <citation type="submission" date="2020-11" db="EMBL/GenBank/DDBJ databases">
        <title>Kefir isolates.</title>
        <authorList>
            <person name="Marcisauskas S."/>
            <person name="Kim Y."/>
            <person name="Blasche S."/>
        </authorList>
    </citation>
    <scope>NUCLEOTIDE SEQUENCE [LARGE SCALE GENOMIC DNA]</scope>
    <source>
        <strain evidence="1 2">KR</strain>
    </source>
</reference>
<organism evidence="1 2">
    <name type="scientific">Rhodotorula mucilaginosa</name>
    <name type="common">Yeast</name>
    <name type="synonym">Rhodotorula rubra</name>
    <dbReference type="NCBI Taxonomy" id="5537"/>
    <lineage>
        <taxon>Eukaryota</taxon>
        <taxon>Fungi</taxon>
        <taxon>Dikarya</taxon>
        <taxon>Basidiomycota</taxon>
        <taxon>Pucciniomycotina</taxon>
        <taxon>Microbotryomycetes</taxon>
        <taxon>Sporidiobolales</taxon>
        <taxon>Sporidiobolaceae</taxon>
        <taxon>Rhodotorula</taxon>
    </lineage>
</organism>
<dbReference type="GO" id="GO:0017118">
    <property type="term" value="F:lipoyltransferase activity"/>
    <property type="evidence" value="ECO:0007669"/>
    <property type="project" value="TreeGrafter"/>
</dbReference>
<proteinExistence type="predicted"/>
<evidence type="ECO:0000313" key="1">
    <source>
        <dbReference type="EMBL" id="KAG0653271.1"/>
    </source>
</evidence>
<dbReference type="GO" id="GO:0016874">
    <property type="term" value="F:ligase activity"/>
    <property type="evidence" value="ECO:0007669"/>
    <property type="project" value="UniProtKB-KW"/>
</dbReference>
<dbReference type="InterPro" id="IPR004562">
    <property type="entry name" value="LipoylTrfase_LipoateP_Ligase"/>
</dbReference>
<dbReference type="SUPFAM" id="SSF55681">
    <property type="entry name" value="Class II aaRS and biotin synthetases"/>
    <property type="match status" value="1"/>
</dbReference>
<accession>A0A9P6VS44</accession>
<dbReference type="OrthoDB" id="201621at2759"/>